<evidence type="ECO:0000313" key="3">
    <source>
        <dbReference type="Proteomes" id="UP000275846"/>
    </source>
</evidence>
<evidence type="ECO:0000256" key="1">
    <source>
        <dbReference type="SAM" id="MobiDB-lite"/>
    </source>
</evidence>
<name>A0A183SEV6_SCHSO</name>
<accession>A0A183SEV6</accession>
<evidence type="ECO:0000313" key="4">
    <source>
        <dbReference type="WBParaSite" id="SSLN_0000284101-mRNA-1"/>
    </source>
</evidence>
<evidence type="ECO:0000313" key="2">
    <source>
        <dbReference type="EMBL" id="VDL89139.1"/>
    </source>
</evidence>
<protein>
    <submittedName>
        <fullName evidence="2 4">Uncharacterized protein</fullName>
    </submittedName>
</protein>
<dbReference type="EMBL" id="UYSU01032326">
    <property type="protein sequence ID" value="VDL89139.1"/>
    <property type="molecule type" value="Genomic_DNA"/>
</dbReference>
<reference evidence="2 3" key="2">
    <citation type="submission" date="2018-11" db="EMBL/GenBank/DDBJ databases">
        <authorList>
            <consortium name="Pathogen Informatics"/>
        </authorList>
    </citation>
    <scope>NUCLEOTIDE SEQUENCE [LARGE SCALE GENOMIC DNA]</scope>
    <source>
        <strain evidence="2 3">NST_G2</strain>
    </source>
</reference>
<keyword evidence="3" id="KW-1185">Reference proteome</keyword>
<feature type="region of interest" description="Disordered" evidence="1">
    <location>
        <begin position="41"/>
        <end position="68"/>
    </location>
</feature>
<dbReference type="WBParaSite" id="SSLN_0000284101-mRNA-1">
    <property type="protein sequence ID" value="SSLN_0000284101-mRNA-1"/>
    <property type="gene ID" value="SSLN_0000284101"/>
</dbReference>
<proteinExistence type="predicted"/>
<dbReference type="AlphaFoldDB" id="A0A183SEV6"/>
<organism evidence="4">
    <name type="scientific">Schistocephalus solidus</name>
    <name type="common">Tapeworm</name>
    <dbReference type="NCBI Taxonomy" id="70667"/>
    <lineage>
        <taxon>Eukaryota</taxon>
        <taxon>Metazoa</taxon>
        <taxon>Spiralia</taxon>
        <taxon>Lophotrochozoa</taxon>
        <taxon>Platyhelminthes</taxon>
        <taxon>Cestoda</taxon>
        <taxon>Eucestoda</taxon>
        <taxon>Diphyllobothriidea</taxon>
        <taxon>Diphyllobothriidae</taxon>
        <taxon>Schistocephalus</taxon>
    </lineage>
</organism>
<dbReference type="Proteomes" id="UP000275846">
    <property type="component" value="Unassembled WGS sequence"/>
</dbReference>
<gene>
    <name evidence="2" type="ORF">SSLN_LOCUS2754</name>
</gene>
<sequence>MSTVDTMGKWSRDGDLRVILCKVKVDLRCIYRTLLLPHLSPMSRQSQEDRRREGTQLAGAAGSPKPYPPLDVPPHSMFFICYGGATRITAAVP</sequence>
<reference evidence="4" key="1">
    <citation type="submission" date="2016-06" db="UniProtKB">
        <authorList>
            <consortium name="WormBaseParasite"/>
        </authorList>
    </citation>
    <scope>IDENTIFICATION</scope>
</reference>